<dbReference type="GO" id="GO:0008239">
    <property type="term" value="F:dipeptidyl-peptidase activity"/>
    <property type="evidence" value="ECO:0007669"/>
    <property type="project" value="TreeGrafter"/>
</dbReference>
<dbReference type="Proteomes" id="UP000000343">
    <property type="component" value="Plasmid pACIX901"/>
</dbReference>
<reference evidence="4" key="1">
    <citation type="submission" date="2011-01" db="EMBL/GenBank/DDBJ databases">
        <title>Complete sequence of plasmid1 of Acidobacterium sp. MP5ACTX9.</title>
        <authorList>
            <consortium name="US DOE Joint Genome Institute"/>
            <person name="Lucas S."/>
            <person name="Copeland A."/>
            <person name="Lapidus A."/>
            <person name="Cheng J.-F."/>
            <person name="Goodwin L."/>
            <person name="Pitluck S."/>
            <person name="Teshima H."/>
            <person name="Detter J.C."/>
            <person name="Han C."/>
            <person name="Tapia R."/>
            <person name="Land M."/>
            <person name="Hauser L."/>
            <person name="Kyrpides N."/>
            <person name="Ivanova N."/>
            <person name="Ovchinnikova G."/>
            <person name="Pagani I."/>
            <person name="Rawat S.R."/>
            <person name="Mannisto M."/>
            <person name="Haggblom M.M."/>
            <person name="Woyke T."/>
        </authorList>
    </citation>
    <scope>NUCLEOTIDE SEQUENCE [LARGE SCALE GENOMIC DNA]</scope>
    <source>
        <strain evidence="4">MP5ACTX9</strain>
        <plasmid evidence="4">Plasmid pACIX901</plasmid>
    </source>
</reference>
<dbReference type="PANTHER" id="PTHR11731">
    <property type="entry name" value="PROTEASE FAMILY S9B,C DIPEPTIDYL-PEPTIDASE IV-RELATED"/>
    <property type="match status" value="1"/>
</dbReference>
<keyword evidence="4" id="KW-1185">Reference proteome</keyword>
<dbReference type="EMBL" id="CP002481">
    <property type="protein sequence ID" value="ADW71042.1"/>
    <property type="molecule type" value="Genomic_DNA"/>
</dbReference>
<keyword evidence="3" id="KW-0614">Plasmid</keyword>
<dbReference type="SUPFAM" id="SSF53474">
    <property type="entry name" value="alpha/beta-Hydrolases"/>
    <property type="match status" value="1"/>
</dbReference>
<name>E8X6F8_GRATM</name>
<accession>E8X6F8</accession>
<feature type="chain" id="PRO_5003233740" evidence="1">
    <location>
        <begin position="21"/>
        <end position="339"/>
    </location>
</feature>
<dbReference type="GO" id="GO:0008236">
    <property type="term" value="F:serine-type peptidase activity"/>
    <property type="evidence" value="ECO:0007669"/>
    <property type="project" value="InterPro"/>
</dbReference>
<gene>
    <name evidence="3" type="ordered locus">AciX9_4269</name>
</gene>
<geneLocation type="plasmid" evidence="3 4">
    <name>pACIX901</name>
</geneLocation>
<evidence type="ECO:0000313" key="3">
    <source>
        <dbReference type="EMBL" id="ADW71042.1"/>
    </source>
</evidence>
<proteinExistence type="predicted"/>
<organism evidence="4">
    <name type="scientific">Granulicella tundricola (strain ATCC BAA-1859 / DSM 23138 / MP5ACTX9)</name>
    <dbReference type="NCBI Taxonomy" id="1198114"/>
    <lineage>
        <taxon>Bacteria</taxon>
        <taxon>Pseudomonadati</taxon>
        <taxon>Acidobacteriota</taxon>
        <taxon>Terriglobia</taxon>
        <taxon>Terriglobales</taxon>
        <taxon>Acidobacteriaceae</taxon>
        <taxon>Granulicella</taxon>
    </lineage>
</organism>
<evidence type="ECO:0000256" key="1">
    <source>
        <dbReference type="SAM" id="SignalP"/>
    </source>
</evidence>
<dbReference type="InterPro" id="IPR050278">
    <property type="entry name" value="Serine_Prot_S9B/DPPIV"/>
</dbReference>
<dbReference type="GO" id="GO:0006508">
    <property type="term" value="P:proteolysis"/>
    <property type="evidence" value="ECO:0007669"/>
    <property type="project" value="InterPro"/>
</dbReference>
<evidence type="ECO:0000259" key="2">
    <source>
        <dbReference type="Pfam" id="PF00326"/>
    </source>
</evidence>
<dbReference type="HOGENOM" id="CLU_068254_0_0_0"/>
<evidence type="ECO:0000313" key="4">
    <source>
        <dbReference type="Proteomes" id="UP000000343"/>
    </source>
</evidence>
<dbReference type="InterPro" id="IPR029058">
    <property type="entry name" value="AB_hydrolase_fold"/>
</dbReference>
<dbReference type="Gene3D" id="3.40.50.1820">
    <property type="entry name" value="alpha/beta hydrolase"/>
    <property type="match status" value="1"/>
</dbReference>
<feature type="domain" description="Peptidase S9 prolyl oligopeptidase catalytic" evidence="2">
    <location>
        <begin position="134"/>
        <end position="338"/>
    </location>
</feature>
<dbReference type="Pfam" id="PF00326">
    <property type="entry name" value="Peptidase_S9"/>
    <property type="match status" value="1"/>
</dbReference>
<sequence>MLLRRTILTILVLSATIAAAQARKPTAPAEDSQSGAAEKYHLDEIAKATDDVAWHQQMDSLATVEKIVYTGLPDVHAKDKDFGPQPMILYAYTFIPKGWEGKKKHPLVVFLHGGVHGSTLTGGPDNDGRLISELVQQGYAVISPEYRGSGGYGQPYERAMDYGARENDDALQARDWMLQRYSFLDPARVGLVGWSHGGMIALMNLLQHPEGYACAFAGVPVSDLAERMTYVTKKYRQEMAENIGKDVDEDKDAYLRRSPVFYAGQLSRPLLIDANTTDETVHIVEVRHLLSAFDAAHKQYKSHIYEQAPGGHFFNRIDTSLAVTSRQEVYAFLREYLKP</sequence>
<dbReference type="PANTHER" id="PTHR11731:SF193">
    <property type="entry name" value="DIPEPTIDYL PEPTIDASE 9"/>
    <property type="match status" value="1"/>
</dbReference>
<protein>
    <submittedName>
        <fullName evidence="3">Peptidase S9 prolyl oligopeptidase</fullName>
    </submittedName>
</protein>
<feature type="signal peptide" evidence="1">
    <location>
        <begin position="1"/>
        <end position="20"/>
    </location>
</feature>
<dbReference type="KEGG" id="acm:AciX9_4269"/>
<keyword evidence="1" id="KW-0732">Signal</keyword>
<dbReference type="AlphaFoldDB" id="E8X6F8"/>
<dbReference type="InterPro" id="IPR001375">
    <property type="entry name" value="Peptidase_S9_cat"/>
</dbReference>